<sequence>MFKLPPLQYKDAFSSNFPDYLLASPDYVPASSGKTYSSSSNSFGLVPIALPTLSLFHDDPYMKVLQAFYTEKSPIPPLIFTPPSSMLNPQEFFLPEEFSSPKKQGHNQSSSSTSTLPQAFEIRESSRKTSMERHEEQIEGILNHLDELSLDRIKHIEDKIKGLGQASASEAPAMTQASIKKLVVDSVATPLEIQAATMANANNANRNPEPREALVARKCSYKEFMSCQPFNFKGSEGAIRLIRWFERTELVFSHSKYTEDCKVKFATEEAINIAQRLMDQNRRQEAVKAYAATPAENNSSFDVVIGMDWLSKYHAKILFDEKVVHIPIDGETLIVRDEKRQGDIPVVKEFPVVFPENLPGLPPVRQVEFQIDLIPGRVPVAHTPYRLAPLEMQELSNQLQELIDRGFIRPSVIRFGNQGKLNPRYIGPFKILERIGPVAYKLELPEELSNVHSTLHVSNLKKCISDESLIIPMKELQLDDKLNFVEEPVEIMDREIKQLRQSRILIVKV</sequence>
<protein>
    <submittedName>
        <fullName evidence="3">Reverse transcriptase domain-containing protein</fullName>
    </submittedName>
</protein>
<dbReference type="AlphaFoldDB" id="A0A6L2M848"/>
<proteinExistence type="predicted"/>
<gene>
    <name evidence="3" type="ORF">Tci_040702</name>
</gene>
<evidence type="ECO:0000256" key="1">
    <source>
        <dbReference type="SAM" id="MobiDB-lite"/>
    </source>
</evidence>
<keyword evidence="3" id="KW-0808">Transferase</keyword>
<dbReference type="GO" id="GO:0003964">
    <property type="term" value="F:RNA-directed DNA polymerase activity"/>
    <property type="evidence" value="ECO:0007669"/>
    <property type="project" value="UniProtKB-KW"/>
</dbReference>
<dbReference type="Gene3D" id="3.10.10.10">
    <property type="entry name" value="HIV Type 1 Reverse Transcriptase, subunit A, domain 1"/>
    <property type="match status" value="1"/>
</dbReference>
<dbReference type="InterPro" id="IPR043502">
    <property type="entry name" value="DNA/RNA_pol_sf"/>
</dbReference>
<dbReference type="SUPFAM" id="SSF56672">
    <property type="entry name" value="DNA/RNA polymerases"/>
    <property type="match status" value="1"/>
</dbReference>
<dbReference type="PANTHER" id="PTHR46148:SF59">
    <property type="entry name" value="NUCLEOTIDYLTRANSFERASE, RIBONUCLEASE H"/>
    <property type="match status" value="1"/>
</dbReference>
<accession>A0A6L2M848</accession>
<name>A0A6L2M848_TANCI</name>
<comment type="caution">
    <text evidence="3">The sequence shown here is derived from an EMBL/GenBank/DDBJ whole genome shotgun (WGS) entry which is preliminary data.</text>
</comment>
<dbReference type="Pfam" id="PF08284">
    <property type="entry name" value="RVP_2"/>
    <property type="match status" value="1"/>
</dbReference>
<feature type="domain" description="Tf2-1-like SH3-like" evidence="2">
    <location>
        <begin position="414"/>
        <end position="463"/>
    </location>
</feature>
<dbReference type="PANTHER" id="PTHR46148">
    <property type="entry name" value="CHROMO DOMAIN-CONTAINING PROTEIN"/>
    <property type="match status" value="1"/>
</dbReference>
<keyword evidence="3" id="KW-0548">Nucleotidyltransferase</keyword>
<evidence type="ECO:0000259" key="2">
    <source>
        <dbReference type="Pfam" id="PF24626"/>
    </source>
</evidence>
<feature type="region of interest" description="Disordered" evidence="1">
    <location>
        <begin position="97"/>
        <end position="117"/>
    </location>
</feature>
<reference evidence="3" key="1">
    <citation type="journal article" date="2019" name="Sci. Rep.">
        <title>Draft genome of Tanacetum cinerariifolium, the natural source of mosquito coil.</title>
        <authorList>
            <person name="Yamashiro T."/>
            <person name="Shiraishi A."/>
            <person name="Satake H."/>
            <person name="Nakayama K."/>
        </authorList>
    </citation>
    <scope>NUCLEOTIDE SEQUENCE</scope>
</reference>
<evidence type="ECO:0000313" key="3">
    <source>
        <dbReference type="EMBL" id="GEU68724.1"/>
    </source>
</evidence>
<keyword evidence="3" id="KW-0695">RNA-directed DNA polymerase</keyword>
<dbReference type="InterPro" id="IPR056924">
    <property type="entry name" value="SH3_Tf2-1"/>
</dbReference>
<dbReference type="EMBL" id="BKCJ010005802">
    <property type="protein sequence ID" value="GEU68724.1"/>
    <property type="molecule type" value="Genomic_DNA"/>
</dbReference>
<feature type="compositionally biased region" description="Polar residues" evidence="1">
    <location>
        <begin position="106"/>
        <end position="117"/>
    </location>
</feature>
<organism evidence="3">
    <name type="scientific">Tanacetum cinerariifolium</name>
    <name type="common">Dalmatian daisy</name>
    <name type="synonym">Chrysanthemum cinerariifolium</name>
    <dbReference type="NCBI Taxonomy" id="118510"/>
    <lineage>
        <taxon>Eukaryota</taxon>
        <taxon>Viridiplantae</taxon>
        <taxon>Streptophyta</taxon>
        <taxon>Embryophyta</taxon>
        <taxon>Tracheophyta</taxon>
        <taxon>Spermatophyta</taxon>
        <taxon>Magnoliopsida</taxon>
        <taxon>eudicotyledons</taxon>
        <taxon>Gunneridae</taxon>
        <taxon>Pentapetalae</taxon>
        <taxon>asterids</taxon>
        <taxon>campanulids</taxon>
        <taxon>Asterales</taxon>
        <taxon>Asteraceae</taxon>
        <taxon>Asteroideae</taxon>
        <taxon>Anthemideae</taxon>
        <taxon>Anthemidinae</taxon>
        <taxon>Tanacetum</taxon>
    </lineage>
</organism>
<dbReference type="Pfam" id="PF24626">
    <property type="entry name" value="SH3_Tf2-1"/>
    <property type="match status" value="1"/>
</dbReference>